<gene>
    <name evidence="2" type="ORF">NCTC10485_01149</name>
</gene>
<dbReference type="RefSeq" id="WP_235666383.1">
    <property type="nucleotide sequence ID" value="NZ_AP022604.1"/>
</dbReference>
<keyword evidence="1" id="KW-0732">Signal</keyword>
<feature type="chain" id="PRO_5019389817" evidence="1">
    <location>
        <begin position="37"/>
        <end position="172"/>
    </location>
</feature>
<dbReference type="AlphaFoldDB" id="A0A448I1Y2"/>
<sequence length="172" mass="17810">MSARRLRSALRGCPALGIVVGLVAGLLLAGASPAQAAPQAWTGQYSMVTYASQKGGTSVAARQSEADFGAVFVVSTSCSGGACVATAHGPASSNPTVPNPLRYNWDGQQWKATYDWAWQCAADGAESQWSPARSFTYYAPHSDGSLRGMWHTDIASGACRGSVVMPVAAIPA</sequence>
<accession>A0A448I1Y2</accession>
<feature type="signal peptide" evidence="1">
    <location>
        <begin position="1"/>
        <end position="36"/>
    </location>
</feature>
<organism evidence="2 3">
    <name type="scientific">Mycolicibacterium chitae</name>
    <name type="common">Mycobacterium chitae</name>
    <dbReference type="NCBI Taxonomy" id="1792"/>
    <lineage>
        <taxon>Bacteria</taxon>
        <taxon>Bacillati</taxon>
        <taxon>Actinomycetota</taxon>
        <taxon>Actinomycetes</taxon>
        <taxon>Mycobacteriales</taxon>
        <taxon>Mycobacteriaceae</taxon>
        <taxon>Mycolicibacterium</taxon>
    </lineage>
</organism>
<evidence type="ECO:0000256" key="1">
    <source>
        <dbReference type="SAM" id="SignalP"/>
    </source>
</evidence>
<evidence type="ECO:0000313" key="2">
    <source>
        <dbReference type="EMBL" id="VEG46547.1"/>
    </source>
</evidence>
<keyword evidence="3" id="KW-1185">Reference proteome</keyword>
<dbReference type="Proteomes" id="UP000282551">
    <property type="component" value="Chromosome"/>
</dbReference>
<protein>
    <submittedName>
        <fullName evidence="2">Putative secreted protein</fullName>
    </submittedName>
</protein>
<proteinExistence type="predicted"/>
<dbReference type="EMBL" id="LR134355">
    <property type="protein sequence ID" value="VEG46547.1"/>
    <property type="molecule type" value="Genomic_DNA"/>
</dbReference>
<reference evidence="2 3" key="1">
    <citation type="submission" date="2018-12" db="EMBL/GenBank/DDBJ databases">
        <authorList>
            <consortium name="Pathogen Informatics"/>
        </authorList>
    </citation>
    <scope>NUCLEOTIDE SEQUENCE [LARGE SCALE GENOMIC DNA]</scope>
    <source>
        <strain evidence="2 3">NCTC10485</strain>
    </source>
</reference>
<name>A0A448I1Y2_MYCCI</name>
<evidence type="ECO:0000313" key="3">
    <source>
        <dbReference type="Proteomes" id="UP000282551"/>
    </source>
</evidence>